<dbReference type="InterPro" id="IPR001387">
    <property type="entry name" value="Cro/C1-type_HTH"/>
</dbReference>
<dbReference type="EMBL" id="JAQLKE010000046">
    <property type="protein sequence ID" value="MDB7085622.1"/>
    <property type="molecule type" value="Genomic_DNA"/>
</dbReference>
<sequence>MEVGKIIKKYRLQKNLTQKELAQKSGVAEITIRKMETEDSNPKLETLEKIAISLDIPITFFFPDDWKDIIDSNISKDNKIDCFVEYLASLNIYLFESNETNFSYLEYQNKEIRLNKEKRESLKKETDDFLRFKVEQLFRDAESNKK</sequence>
<gene>
    <name evidence="3" type="ORF">PM738_17605</name>
</gene>
<reference evidence="3" key="1">
    <citation type="submission" date="2023-01" db="EMBL/GenBank/DDBJ databases">
        <title>Human gut microbiome strain richness.</title>
        <authorList>
            <person name="Chen-Liaw A."/>
        </authorList>
    </citation>
    <scope>NUCLEOTIDE SEQUENCE</scope>
    <source>
        <strain evidence="3">1001217st2_G6_1001217B_191108</strain>
    </source>
</reference>
<dbReference type="GO" id="GO:0005829">
    <property type="term" value="C:cytosol"/>
    <property type="evidence" value="ECO:0007669"/>
    <property type="project" value="TreeGrafter"/>
</dbReference>
<dbReference type="PANTHER" id="PTHR46797:SF1">
    <property type="entry name" value="METHYLPHOSPHONATE SYNTHASE"/>
    <property type="match status" value="1"/>
</dbReference>
<dbReference type="Pfam" id="PF01381">
    <property type="entry name" value="HTH_3"/>
    <property type="match status" value="1"/>
</dbReference>
<dbReference type="GO" id="GO:0003700">
    <property type="term" value="F:DNA-binding transcription factor activity"/>
    <property type="evidence" value="ECO:0007669"/>
    <property type="project" value="TreeGrafter"/>
</dbReference>
<evidence type="ECO:0000256" key="1">
    <source>
        <dbReference type="ARBA" id="ARBA00023125"/>
    </source>
</evidence>
<keyword evidence="1" id="KW-0238">DNA-binding</keyword>
<dbReference type="GO" id="GO:0003677">
    <property type="term" value="F:DNA binding"/>
    <property type="evidence" value="ECO:0007669"/>
    <property type="project" value="UniProtKB-KW"/>
</dbReference>
<organism evidence="3 4">
    <name type="scientific">Thomasclavelia ramosa</name>
    <dbReference type="NCBI Taxonomy" id="1547"/>
    <lineage>
        <taxon>Bacteria</taxon>
        <taxon>Bacillati</taxon>
        <taxon>Bacillota</taxon>
        <taxon>Erysipelotrichia</taxon>
        <taxon>Erysipelotrichales</taxon>
        <taxon>Coprobacillaceae</taxon>
        <taxon>Thomasclavelia</taxon>
    </lineage>
</organism>
<dbReference type="AlphaFoldDB" id="A0AB35IM88"/>
<dbReference type="CDD" id="cd00093">
    <property type="entry name" value="HTH_XRE"/>
    <property type="match status" value="1"/>
</dbReference>
<dbReference type="PANTHER" id="PTHR46797">
    <property type="entry name" value="HTH-TYPE TRANSCRIPTIONAL REGULATOR"/>
    <property type="match status" value="1"/>
</dbReference>
<accession>A0AB35IM88</accession>
<dbReference type="SUPFAM" id="SSF47413">
    <property type="entry name" value="lambda repressor-like DNA-binding domains"/>
    <property type="match status" value="1"/>
</dbReference>
<comment type="caution">
    <text evidence="3">The sequence shown here is derived from an EMBL/GenBank/DDBJ whole genome shotgun (WGS) entry which is preliminary data.</text>
</comment>
<dbReference type="InterPro" id="IPR010982">
    <property type="entry name" value="Lambda_DNA-bd_dom_sf"/>
</dbReference>
<evidence type="ECO:0000313" key="4">
    <source>
        <dbReference type="Proteomes" id="UP001211987"/>
    </source>
</evidence>
<evidence type="ECO:0000259" key="2">
    <source>
        <dbReference type="PROSITE" id="PS50943"/>
    </source>
</evidence>
<dbReference type="Gene3D" id="1.10.260.40">
    <property type="entry name" value="lambda repressor-like DNA-binding domains"/>
    <property type="match status" value="1"/>
</dbReference>
<dbReference type="RefSeq" id="WP_272019286.1">
    <property type="nucleotide sequence ID" value="NZ_JAQLKE010000046.1"/>
</dbReference>
<feature type="domain" description="HTH cro/C1-type" evidence="2">
    <location>
        <begin position="7"/>
        <end position="61"/>
    </location>
</feature>
<name>A0AB35IM88_9FIRM</name>
<dbReference type="SMART" id="SM00530">
    <property type="entry name" value="HTH_XRE"/>
    <property type="match status" value="1"/>
</dbReference>
<dbReference type="InterPro" id="IPR050807">
    <property type="entry name" value="TransReg_Diox_bact_type"/>
</dbReference>
<proteinExistence type="predicted"/>
<dbReference type="Proteomes" id="UP001211987">
    <property type="component" value="Unassembled WGS sequence"/>
</dbReference>
<evidence type="ECO:0000313" key="3">
    <source>
        <dbReference type="EMBL" id="MDB7085622.1"/>
    </source>
</evidence>
<protein>
    <submittedName>
        <fullName evidence="3">Helix-turn-helix transcriptional regulator</fullName>
    </submittedName>
</protein>
<dbReference type="PROSITE" id="PS50943">
    <property type="entry name" value="HTH_CROC1"/>
    <property type="match status" value="1"/>
</dbReference>